<evidence type="ECO:0000313" key="3">
    <source>
        <dbReference type="Proteomes" id="UP000319931"/>
    </source>
</evidence>
<evidence type="ECO:0000256" key="1">
    <source>
        <dbReference type="SAM" id="MobiDB-lite"/>
    </source>
</evidence>
<evidence type="ECO:0000313" key="2">
    <source>
        <dbReference type="EMBL" id="TPG51959.1"/>
    </source>
</evidence>
<sequence>MVRVLLAGRKTQPRRAATSPLQSLHNGKRFAGGQASLHGQTMGQPAYVVPFPFNLSQFCPVAKADRCSALR</sequence>
<accession>A0A502FRD7</accession>
<gene>
    <name evidence="2" type="ORF">EAH76_14580</name>
</gene>
<keyword evidence="3" id="KW-1185">Reference proteome</keyword>
<dbReference type="Proteomes" id="UP000319931">
    <property type="component" value="Unassembled WGS sequence"/>
</dbReference>
<reference evidence="2 3" key="1">
    <citation type="journal article" date="2019" name="Environ. Microbiol.">
        <title>Species interactions and distinct microbial communities in high Arctic permafrost affected cryosols are associated with the CH4 and CO2 gas fluxes.</title>
        <authorList>
            <person name="Altshuler I."/>
            <person name="Hamel J."/>
            <person name="Turney S."/>
            <person name="Magnuson E."/>
            <person name="Levesque R."/>
            <person name="Greer C."/>
            <person name="Whyte L.G."/>
        </authorList>
    </citation>
    <scope>NUCLEOTIDE SEQUENCE [LARGE SCALE GENOMIC DNA]</scope>
    <source>
        <strain evidence="2 3">E6.1</strain>
    </source>
</reference>
<proteinExistence type="predicted"/>
<dbReference type="AlphaFoldDB" id="A0A502FRD7"/>
<dbReference type="EMBL" id="RCZC01000004">
    <property type="protein sequence ID" value="TPG51959.1"/>
    <property type="molecule type" value="Genomic_DNA"/>
</dbReference>
<protein>
    <submittedName>
        <fullName evidence="2">Uncharacterized protein</fullName>
    </submittedName>
</protein>
<name>A0A502FRD7_9SPHN</name>
<feature type="region of interest" description="Disordered" evidence="1">
    <location>
        <begin position="8"/>
        <end position="37"/>
    </location>
</feature>
<dbReference type="RefSeq" id="WP_161989041.1">
    <property type="nucleotide sequence ID" value="NZ_RCZC01000004.1"/>
</dbReference>
<organism evidence="2 3">
    <name type="scientific">Sphingomonas glacialis</name>
    <dbReference type="NCBI Taxonomy" id="658225"/>
    <lineage>
        <taxon>Bacteria</taxon>
        <taxon>Pseudomonadati</taxon>
        <taxon>Pseudomonadota</taxon>
        <taxon>Alphaproteobacteria</taxon>
        <taxon>Sphingomonadales</taxon>
        <taxon>Sphingomonadaceae</taxon>
        <taxon>Sphingomonas</taxon>
    </lineage>
</organism>
<comment type="caution">
    <text evidence="2">The sequence shown here is derived from an EMBL/GenBank/DDBJ whole genome shotgun (WGS) entry which is preliminary data.</text>
</comment>